<dbReference type="Gene3D" id="3.80.10.10">
    <property type="entry name" value="Ribonuclease Inhibitor"/>
    <property type="match status" value="2"/>
</dbReference>
<dbReference type="InterPro" id="IPR052201">
    <property type="entry name" value="LRR-containing_regulator"/>
</dbReference>
<gene>
    <name evidence="2" type="ORF">HPB48_011580</name>
</gene>
<evidence type="ECO:0000313" key="2">
    <source>
        <dbReference type="EMBL" id="KAH9364259.1"/>
    </source>
</evidence>
<evidence type="ECO:0000256" key="1">
    <source>
        <dbReference type="ARBA" id="ARBA00022737"/>
    </source>
</evidence>
<dbReference type="SMART" id="SM00368">
    <property type="entry name" value="LRR_RI"/>
    <property type="match status" value="4"/>
</dbReference>
<organism evidence="2 3">
    <name type="scientific">Haemaphysalis longicornis</name>
    <name type="common">Bush tick</name>
    <dbReference type="NCBI Taxonomy" id="44386"/>
    <lineage>
        <taxon>Eukaryota</taxon>
        <taxon>Metazoa</taxon>
        <taxon>Ecdysozoa</taxon>
        <taxon>Arthropoda</taxon>
        <taxon>Chelicerata</taxon>
        <taxon>Arachnida</taxon>
        <taxon>Acari</taxon>
        <taxon>Parasitiformes</taxon>
        <taxon>Ixodida</taxon>
        <taxon>Ixodoidea</taxon>
        <taxon>Ixodidae</taxon>
        <taxon>Haemaphysalinae</taxon>
        <taxon>Haemaphysalis</taxon>
    </lineage>
</organism>
<proteinExistence type="predicted"/>
<accession>A0A9J6FN16</accession>
<keyword evidence="3" id="KW-1185">Reference proteome</keyword>
<dbReference type="AlphaFoldDB" id="A0A9J6FN16"/>
<sequence>MAARTGPPECLLHDFVRAGPCLDPDRLLAMVQGFVNALKTKGVDVFLPCGTTEGASAVQDCWIAYHLRLLNRSLERVGLELREEGPGVMTLTTRFTRKLYSRVGDSLIFDAAFVFYWLLRHHRCVRTVLLGTSAFLCERMPTIVSNAFSGNIAAFRFCPSPRHANLPHAILSGLERMTNLTELYLGEGVDLRGRSTAHLVAVLDAGRLRSLVLEKYPSGKKDARKLLHALSDCSSLTSLHIETGARHMPGAGKLLRSNLRCLCLGEVTGLLVAEVFAALADNDTLEELSFVDGSNLYGTVPPECVELLAANQRLRTLRMVDVALLDSGAVRFAAVLRSNSILEEVDFSGCDIGNVGATALANALEVNASLKVLYLEDNVMTELCVSAFLRALVRNERIERVCLGSVDMPEYWKPRVEINDPEKVFGRLQVEWNSWGVHETQLYLNSVAGAPGRPTAKALRLLWTRWVPVQYVERLLLASSACFVVEVTIGSAHRDPSRVVGAVAALLLRTWTLKKLVVETVVHGDEAKLMLLSAFEDNSTVRIAELYMEVDSYHVAAALADMLQANRTLQSLTIWSQGLTDLALERLARGFKNNDVLLNFSFRDYLSKETVRQMRQLLRRNRCLVNRAAKYALRISSDADSREAFKKLVGRDCLVDTLVEACGKTRAECEQLVEDRAWEIDGHKD</sequence>
<evidence type="ECO:0000313" key="3">
    <source>
        <dbReference type="Proteomes" id="UP000821853"/>
    </source>
</evidence>
<comment type="caution">
    <text evidence="2">The sequence shown here is derived from an EMBL/GenBank/DDBJ whole genome shotgun (WGS) entry which is preliminary data.</text>
</comment>
<dbReference type="OrthoDB" id="6501522at2759"/>
<keyword evidence="1" id="KW-0677">Repeat</keyword>
<dbReference type="PANTHER" id="PTHR24111:SF0">
    <property type="entry name" value="LEUCINE-RICH REPEAT-CONTAINING PROTEIN"/>
    <property type="match status" value="1"/>
</dbReference>
<dbReference type="Proteomes" id="UP000821853">
    <property type="component" value="Chromosome 10"/>
</dbReference>
<dbReference type="PANTHER" id="PTHR24111">
    <property type="entry name" value="LEUCINE-RICH REPEAT-CONTAINING PROTEIN 34"/>
    <property type="match status" value="1"/>
</dbReference>
<dbReference type="VEuPathDB" id="VectorBase:HLOH_048170"/>
<reference evidence="2 3" key="1">
    <citation type="journal article" date="2020" name="Cell">
        <title>Large-Scale Comparative Analyses of Tick Genomes Elucidate Their Genetic Diversity and Vector Capacities.</title>
        <authorList>
            <consortium name="Tick Genome and Microbiome Consortium (TIGMIC)"/>
            <person name="Jia N."/>
            <person name="Wang J."/>
            <person name="Shi W."/>
            <person name="Du L."/>
            <person name="Sun Y."/>
            <person name="Zhan W."/>
            <person name="Jiang J.F."/>
            <person name="Wang Q."/>
            <person name="Zhang B."/>
            <person name="Ji P."/>
            <person name="Bell-Sakyi L."/>
            <person name="Cui X.M."/>
            <person name="Yuan T.T."/>
            <person name="Jiang B.G."/>
            <person name="Yang W.F."/>
            <person name="Lam T.T."/>
            <person name="Chang Q.C."/>
            <person name="Ding S.J."/>
            <person name="Wang X.J."/>
            <person name="Zhu J.G."/>
            <person name="Ruan X.D."/>
            <person name="Zhao L."/>
            <person name="Wei J.T."/>
            <person name="Ye R.Z."/>
            <person name="Que T.C."/>
            <person name="Du C.H."/>
            <person name="Zhou Y.H."/>
            <person name="Cheng J.X."/>
            <person name="Dai P.F."/>
            <person name="Guo W.B."/>
            <person name="Han X.H."/>
            <person name="Huang E.J."/>
            <person name="Li L.F."/>
            <person name="Wei W."/>
            <person name="Gao Y.C."/>
            <person name="Liu J.Z."/>
            <person name="Shao H.Z."/>
            <person name="Wang X."/>
            <person name="Wang C.C."/>
            <person name="Yang T.C."/>
            <person name="Huo Q.B."/>
            <person name="Li W."/>
            <person name="Chen H.Y."/>
            <person name="Chen S.E."/>
            <person name="Zhou L.G."/>
            <person name="Ni X.B."/>
            <person name="Tian J.H."/>
            <person name="Sheng Y."/>
            <person name="Liu T."/>
            <person name="Pan Y.S."/>
            <person name="Xia L.Y."/>
            <person name="Li J."/>
            <person name="Zhao F."/>
            <person name="Cao W.C."/>
        </authorList>
    </citation>
    <scope>NUCLEOTIDE SEQUENCE [LARGE SCALE GENOMIC DNA]</scope>
    <source>
        <strain evidence="2">HaeL-2018</strain>
    </source>
</reference>
<name>A0A9J6FN16_HAELO</name>
<dbReference type="SUPFAM" id="SSF52047">
    <property type="entry name" value="RNI-like"/>
    <property type="match status" value="2"/>
</dbReference>
<dbReference type="EMBL" id="JABSTR010000002">
    <property type="protein sequence ID" value="KAH9364259.1"/>
    <property type="molecule type" value="Genomic_DNA"/>
</dbReference>
<protein>
    <submittedName>
        <fullName evidence="2">Uncharacterized protein</fullName>
    </submittedName>
</protein>
<dbReference type="InterPro" id="IPR032675">
    <property type="entry name" value="LRR_dom_sf"/>
</dbReference>